<evidence type="ECO:0000256" key="1">
    <source>
        <dbReference type="SAM" id="MobiDB-lite"/>
    </source>
</evidence>
<gene>
    <name evidence="2" type="ORF">AUEXF2481DRAFT_35017</name>
</gene>
<proteinExistence type="predicted"/>
<keyword evidence="3" id="KW-1185">Reference proteome</keyword>
<organism evidence="2 3">
    <name type="scientific">Aureobasidium subglaciale (strain EXF-2481)</name>
    <name type="common">Aureobasidium pullulans var. subglaciale</name>
    <dbReference type="NCBI Taxonomy" id="1043005"/>
    <lineage>
        <taxon>Eukaryota</taxon>
        <taxon>Fungi</taxon>
        <taxon>Dikarya</taxon>
        <taxon>Ascomycota</taxon>
        <taxon>Pezizomycotina</taxon>
        <taxon>Dothideomycetes</taxon>
        <taxon>Dothideomycetidae</taxon>
        <taxon>Dothideales</taxon>
        <taxon>Saccotheciaceae</taxon>
        <taxon>Aureobasidium</taxon>
    </lineage>
</organism>
<dbReference type="AlphaFoldDB" id="A0A074YSM1"/>
<feature type="compositionally biased region" description="Basic and acidic residues" evidence="1">
    <location>
        <begin position="50"/>
        <end position="65"/>
    </location>
</feature>
<reference evidence="2 3" key="1">
    <citation type="journal article" date="2014" name="BMC Genomics">
        <title>Genome sequencing of four Aureobasidium pullulans varieties: biotechnological potential, stress tolerance, and description of new species.</title>
        <authorList>
            <person name="Gostin Ar C."/>
            <person name="Ohm R.A."/>
            <person name="Kogej T."/>
            <person name="Sonjak S."/>
            <person name="Turk M."/>
            <person name="Zajc J."/>
            <person name="Zalar P."/>
            <person name="Grube M."/>
            <person name="Sun H."/>
            <person name="Han J."/>
            <person name="Sharma A."/>
            <person name="Chiniquy J."/>
            <person name="Ngan C.Y."/>
            <person name="Lipzen A."/>
            <person name="Barry K."/>
            <person name="Grigoriev I.V."/>
            <person name="Gunde-Cimerman N."/>
        </authorList>
    </citation>
    <scope>NUCLEOTIDE SEQUENCE [LARGE SCALE GENOMIC DNA]</scope>
    <source>
        <strain evidence="2 3">EXF-2481</strain>
    </source>
</reference>
<evidence type="ECO:0000313" key="3">
    <source>
        <dbReference type="Proteomes" id="UP000030641"/>
    </source>
</evidence>
<dbReference type="OrthoDB" id="10519887at2759"/>
<name>A0A074YSM1_AURSE</name>
<sequence length="77" mass="8200">MAARTANEKESSPCWSFGSVCGWALTTKARAAGYKGDRSTQTSESTDQGDGNRERRAGKGRKDLSGYRPEGATAGRV</sequence>
<accession>A0A074YSM1</accession>
<dbReference type="HOGENOM" id="CLU_2637669_0_0_1"/>
<feature type="compositionally biased region" description="Polar residues" evidence="1">
    <location>
        <begin position="39"/>
        <end position="49"/>
    </location>
</feature>
<protein>
    <submittedName>
        <fullName evidence="2">Uncharacterized protein</fullName>
    </submittedName>
</protein>
<dbReference type="InParanoid" id="A0A074YSM1"/>
<dbReference type="RefSeq" id="XP_013349280.1">
    <property type="nucleotide sequence ID" value="XM_013493826.1"/>
</dbReference>
<dbReference type="EMBL" id="KL584749">
    <property type="protein sequence ID" value="KER00764.1"/>
    <property type="molecule type" value="Genomic_DNA"/>
</dbReference>
<dbReference type="GeneID" id="25365213"/>
<evidence type="ECO:0000313" key="2">
    <source>
        <dbReference type="EMBL" id="KER00764.1"/>
    </source>
</evidence>
<feature type="region of interest" description="Disordered" evidence="1">
    <location>
        <begin position="31"/>
        <end position="77"/>
    </location>
</feature>
<dbReference type="Proteomes" id="UP000030641">
    <property type="component" value="Unassembled WGS sequence"/>
</dbReference>